<name>A0A0R1H2P2_9LACO</name>
<dbReference type="PATRIC" id="fig|1423726.3.peg.2681"/>
<organism evidence="1 2">
    <name type="scientific">Loigolactobacillus bifermentans DSM 20003</name>
    <dbReference type="NCBI Taxonomy" id="1423726"/>
    <lineage>
        <taxon>Bacteria</taxon>
        <taxon>Bacillati</taxon>
        <taxon>Bacillota</taxon>
        <taxon>Bacilli</taxon>
        <taxon>Lactobacillales</taxon>
        <taxon>Lactobacillaceae</taxon>
        <taxon>Loigolactobacillus</taxon>
    </lineage>
</organism>
<dbReference type="EMBL" id="AZDA01000003">
    <property type="protein sequence ID" value="KRK40828.1"/>
    <property type="molecule type" value="Genomic_DNA"/>
</dbReference>
<protein>
    <submittedName>
        <fullName evidence="1">Prophage Lp1 protein 22</fullName>
    </submittedName>
</protein>
<evidence type="ECO:0000313" key="2">
    <source>
        <dbReference type="Proteomes" id="UP000051461"/>
    </source>
</evidence>
<proteinExistence type="predicted"/>
<comment type="caution">
    <text evidence="1">The sequence shown here is derived from an EMBL/GenBank/DDBJ whole genome shotgun (WGS) entry which is preliminary data.</text>
</comment>
<dbReference type="AlphaFoldDB" id="A0A0R1H2P2"/>
<accession>A0A0R1H2P2</accession>
<dbReference type="STRING" id="1423726.FC07_GL002578"/>
<dbReference type="Proteomes" id="UP000051461">
    <property type="component" value="Unassembled WGS sequence"/>
</dbReference>
<sequence>MDNRILLPGVSLIGELLAKEELLVDSEKDISTAFKPNRKDSEIMSELIKLDGDSKSVEYFDQHSHELTDSAYWFGLSTLWVGSANCADLETWKRLFSSNRPNRAISLMKPSELKALKKLPNKINLFRAQQPGETDWIAYSTNPAVAARFAVMKNISEISVFRTKKPNISALFLRRNEYEAIVLDKRMVKKVDVLYMGVTE</sequence>
<dbReference type="RefSeq" id="WP_235807419.1">
    <property type="nucleotide sequence ID" value="NZ_AZDA01000003.1"/>
</dbReference>
<reference evidence="1 2" key="1">
    <citation type="journal article" date="2015" name="Genome Announc.">
        <title>Expanding the biotechnology potential of lactobacilli through comparative genomics of 213 strains and associated genera.</title>
        <authorList>
            <person name="Sun Z."/>
            <person name="Harris H.M."/>
            <person name="McCann A."/>
            <person name="Guo C."/>
            <person name="Argimon S."/>
            <person name="Zhang W."/>
            <person name="Yang X."/>
            <person name="Jeffery I.B."/>
            <person name="Cooney J.C."/>
            <person name="Kagawa T.F."/>
            <person name="Liu W."/>
            <person name="Song Y."/>
            <person name="Salvetti E."/>
            <person name="Wrobel A."/>
            <person name="Rasinkangas P."/>
            <person name="Parkhill J."/>
            <person name="Rea M.C."/>
            <person name="O'Sullivan O."/>
            <person name="Ritari J."/>
            <person name="Douillard F.P."/>
            <person name="Paul Ross R."/>
            <person name="Yang R."/>
            <person name="Briner A.E."/>
            <person name="Felis G.E."/>
            <person name="de Vos W.M."/>
            <person name="Barrangou R."/>
            <person name="Klaenhammer T.R."/>
            <person name="Caufield P.W."/>
            <person name="Cui Y."/>
            <person name="Zhang H."/>
            <person name="O'Toole P.W."/>
        </authorList>
    </citation>
    <scope>NUCLEOTIDE SEQUENCE [LARGE SCALE GENOMIC DNA]</scope>
    <source>
        <strain evidence="1 2">DSM 20003</strain>
    </source>
</reference>
<gene>
    <name evidence="1" type="ORF">FC07_GL002578</name>
</gene>
<keyword evidence="2" id="KW-1185">Reference proteome</keyword>
<evidence type="ECO:0000313" key="1">
    <source>
        <dbReference type="EMBL" id="KRK40828.1"/>
    </source>
</evidence>